<feature type="transmembrane region" description="Helical" evidence="2">
    <location>
        <begin position="1007"/>
        <end position="1025"/>
    </location>
</feature>
<feature type="transmembrane region" description="Helical" evidence="2">
    <location>
        <begin position="1055"/>
        <end position="1073"/>
    </location>
</feature>
<feature type="transmembrane region" description="Helical" evidence="2">
    <location>
        <begin position="977"/>
        <end position="1000"/>
    </location>
</feature>
<feature type="transmembrane region" description="Helical" evidence="2">
    <location>
        <begin position="599"/>
        <end position="618"/>
    </location>
</feature>
<feature type="transmembrane region" description="Helical" evidence="2">
    <location>
        <begin position="514"/>
        <end position="531"/>
    </location>
</feature>
<feature type="region of interest" description="Disordered" evidence="1">
    <location>
        <begin position="629"/>
        <end position="648"/>
    </location>
</feature>
<feature type="transmembrane region" description="Helical" evidence="2">
    <location>
        <begin position="845"/>
        <end position="863"/>
    </location>
</feature>
<protein>
    <recommendedName>
        <fullName evidence="5">Integral membrane protein</fullName>
    </recommendedName>
</protein>
<feature type="transmembrane region" description="Helical" evidence="2">
    <location>
        <begin position="1260"/>
        <end position="1279"/>
    </location>
</feature>
<evidence type="ECO:0008006" key="5">
    <source>
        <dbReference type="Google" id="ProtNLM"/>
    </source>
</evidence>
<gene>
    <name evidence="3" type="ORF">ABUK86_14075</name>
</gene>
<feature type="transmembrane region" description="Helical" evidence="2">
    <location>
        <begin position="1079"/>
        <end position="1097"/>
    </location>
</feature>
<feature type="transmembrane region" description="Helical" evidence="2">
    <location>
        <begin position="537"/>
        <end position="555"/>
    </location>
</feature>
<keyword evidence="2" id="KW-1133">Transmembrane helix</keyword>
<feature type="transmembrane region" description="Helical" evidence="2">
    <location>
        <begin position="711"/>
        <end position="735"/>
    </location>
</feature>
<dbReference type="Proteomes" id="UP001432401">
    <property type="component" value="Unassembled WGS sequence"/>
</dbReference>
<dbReference type="InterPro" id="IPR058062">
    <property type="entry name" value="SCO7613_C"/>
</dbReference>
<feature type="transmembrane region" description="Helical" evidence="2">
    <location>
        <begin position="168"/>
        <end position="188"/>
    </location>
</feature>
<feature type="transmembrane region" description="Helical" evidence="2">
    <location>
        <begin position="788"/>
        <end position="809"/>
    </location>
</feature>
<feature type="transmembrane region" description="Helical" evidence="2">
    <location>
        <begin position="815"/>
        <end position="833"/>
    </location>
</feature>
<keyword evidence="4" id="KW-1185">Reference proteome</keyword>
<feature type="transmembrane region" description="Helical" evidence="2">
    <location>
        <begin position="311"/>
        <end position="336"/>
    </location>
</feature>
<feature type="transmembrane region" description="Helical" evidence="2">
    <location>
        <begin position="436"/>
        <end position="454"/>
    </location>
</feature>
<feature type="transmembrane region" description="Helical" evidence="2">
    <location>
        <begin position="914"/>
        <end position="935"/>
    </location>
</feature>
<organism evidence="3 4">
    <name type="scientific">Nocardiopsis tropica</name>
    <dbReference type="NCBI Taxonomy" id="109330"/>
    <lineage>
        <taxon>Bacteria</taxon>
        <taxon>Bacillati</taxon>
        <taxon>Actinomycetota</taxon>
        <taxon>Actinomycetes</taxon>
        <taxon>Streptosporangiales</taxon>
        <taxon>Nocardiopsidaceae</taxon>
        <taxon>Nocardiopsis</taxon>
    </lineage>
</organism>
<keyword evidence="2" id="KW-0472">Membrane</keyword>
<feature type="transmembrane region" description="Helical" evidence="2">
    <location>
        <begin position="1285"/>
        <end position="1303"/>
    </location>
</feature>
<feature type="transmembrane region" description="Helical" evidence="2">
    <location>
        <begin position="461"/>
        <end position="481"/>
    </location>
</feature>
<feature type="compositionally biased region" description="Low complexity" evidence="1">
    <location>
        <begin position="80"/>
        <end position="92"/>
    </location>
</feature>
<keyword evidence="2" id="KW-0812">Transmembrane</keyword>
<evidence type="ECO:0000256" key="2">
    <source>
        <dbReference type="SAM" id="Phobius"/>
    </source>
</evidence>
<feature type="transmembrane region" description="Helical" evidence="2">
    <location>
        <begin position="1182"/>
        <end position="1199"/>
    </location>
</feature>
<feature type="transmembrane region" description="Helical" evidence="2">
    <location>
        <begin position="141"/>
        <end position="162"/>
    </location>
</feature>
<accession>A0ABV1ZVE7</accession>
<feature type="transmembrane region" description="Helical" evidence="2">
    <location>
        <begin position="200"/>
        <end position="219"/>
    </location>
</feature>
<feature type="compositionally biased region" description="Low complexity" evidence="1">
    <location>
        <begin position="105"/>
        <end position="129"/>
    </location>
</feature>
<evidence type="ECO:0000256" key="1">
    <source>
        <dbReference type="SAM" id="MobiDB-lite"/>
    </source>
</evidence>
<feature type="transmembrane region" description="Helical" evidence="2">
    <location>
        <begin position="1031"/>
        <end position="1048"/>
    </location>
</feature>
<feature type="transmembrane region" description="Helical" evidence="2">
    <location>
        <begin position="255"/>
        <end position="274"/>
    </location>
</feature>
<feature type="transmembrane region" description="Helical" evidence="2">
    <location>
        <begin position="1131"/>
        <end position="1147"/>
    </location>
</feature>
<name>A0ABV1ZVE7_9ACTN</name>
<reference evidence="3 4" key="1">
    <citation type="submission" date="2024-06" db="EMBL/GenBank/DDBJ databases">
        <authorList>
            <person name="Bataeva Y.V."/>
            <person name="Grigorian L.N."/>
            <person name="Solomentsev V.I."/>
        </authorList>
    </citation>
    <scope>NUCLEOTIDE SEQUENCE [LARGE SCALE GENOMIC DNA]</scope>
    <source>
        <strain evidence="4">SCPM-O-B-12605 (RCAM04882)</strain>
    </source>
</reference>
<dbReference type="NCBIfam" id="NF047321">
    <property type="entry name" value="SCO7613_CTERM"/>
    <property type="match status" value="1"/>
</dbReference>
<feature type="transmembrane region" description="Helical" evidence="2">
    <location>
        <begin position="231"/>
        <end position="248"/>
    </location>
</feature>
<feature type="transmembrane region" description="Helical" evidence="2">
    <location>
        <begin position="487"/>
        <end position="507"/>
    </location>
</feature>
<feature type="transmembrane region" description="Helical" evidence="2">
    <location>
        <begin position="372"/>
        <end position="393"/>
    </location>
</feature>
<dbReference type="RefSeq" id="WP_352984019.1">
    <property type="nucleotide sequence ID" value="NZ_JBEQNA010000009.1"/>
</dbReference>
<comment type="caution">
    <text evidence="3">The sequence shown here is derived from an EMBL/GenBank/DDBJ whole genome shotgun (WGS) entry which is preliminary data.</text>
</comment>
<feature type="transmembrane region" description="Helical" evidence="2">
    <location>
        <begin position="1154"/>
        <end position="1176"/>
    </location>
</feature>
<feature type="compositionally biased region" description="Low complexity" evidence="1">
    <location>
        <begin position="638"/>
        <end position="648"/>
    </location>
</feature>
<feature type="transmembrane region" description="Helical" evidence="2">
    <location>
        <begin position="1206"/>
        <end position="1225"/>
    </location>
</feature>
<feature type="transmembrane region" description="Helical" evidence="2">
    <location>
        <begin position="875"/>
        <end position="893"/>
    </location>
</feature>
<evidence type="ECO:0000313" key="4">
    <source>
        <dbReference type="Proteomes" id="UP001432401"/>
    </source>
</evidence>
<feature type="transmembrane region" description="Helical" evidence="2">
    <location>
        <begin position="342"/>
        <end position="360"/>
    </location>
</feature>
<feature type="transmembrane region" description="Helical" evidence="2">
    <location>
        <begin position="755"/>
        <end position="781"/>
    </location>
</feature>
<feature type="transmembrane region" description="Helical" evidence="2">
    <location>
        <begin position="567"/>
        <end position="593"/>
    </location>
</feature>
<feature type="transmembrane region" description="Helical" evidence="2">
    <location>
        <begin position="1336"/>
        <end position="1356"/>
    </location>
</feature>
<evidence type="ECO:0000313" key="3">
    <source>
        <dbReference type="EMBL" id="MES0834904.1"/>
    </source>
</evidence>
<dbReference type="EMBL" id="JBEQNB010000007">
    <property type="protein sequence ID" value="MES0834904.1"/>
    <property type="molecule type" value="Genomic_DNA"/>
</dbReference>
<feature type="region of interest" description="Disordered" evidence="1">
    <location>
        <begin position="75"/>
        <end position="131"/>
    </location>
</feature>
<proteinExistence type="predicted"/>
<feature type="transmembrane region" description="Helical" evidence="2">
    <location>
        <begin position="1104"/>
        <end position="1125"/>
    </location>
</feature>
<sequence length="1374" mass="136071">MNAPGSPPSPAGPRLHCPDCRAPLPAGVRACPRCGLALVGDTARRLWLIDSEIAEIDGRRHRLLGERAVTMRLLRRESLPGRPGTPLPGRAPADGRPGAVRAEAGPRAPLGSAAPGGPAPASAGHGSEPVGEVTRRSAQNVVLGLGGLLVGIAALVFAVWSWSDLGTGARAGVLGATTLAFALLALPLHRRGLRATAETFGAVAAALLCVDALALGLLLSDRISNGPGYSAAALAAVGALTALYPLLVPLRSPRVVAALVAQPVPVLLVAAAPGDGLLPWSLPALAATALADLLLVRLLGGPRGGVPVRTLHVTATVLWGFSLALSAVLVLAVPAAGNAGSWWALAAALLVSGVTGLLFTRRPLPSLPPAGAGPSAVHAVVALLALGAAPLAAGPAHLPVLPRVPGTFWSEAPGTATAAAAGVLGLTGPGAPPLSGAAWLAAVAAAAVLALAATALLRRDLLAHTSALVAPPTLLAVPLLLPLPLAVAVVWALLVGAALVLGTALLPRRGAGRVSAASGSLTVATGVLWSLPDQYTSLAALLLAGAVPLVGLLLFRRADRAGDAPASLYGACLLLWALALAAGTVFLAALTLGGDAARPAWWLLAASTLLAGATALLFGRVRRPFASPAAGTAPGCGRAAARTPAPDTADPRTAFTLFGLLLLPSAPLLAGGGRDPGLAALPGPYAPWTAPASAMLDPAHRVLGLSAPSGTAAALGAALGVLVAGALVVALVLVVDRRWTVTAASLAAPTSLVPLPVLLGLPYAAAVVWTVFVGAALLLGVTLSGRSGLGWVPTATGSATLVLGLLWSLPEYRTTLSAIVLVAAASLVSALLLRRVDSPGAAARTAPLVPGALALLAGGASLAASFTRPGPPEPVAWWLSAAALLCVGAASVASARPHRPGAPRPALGPVPRPALRAAPLTLLGLLLLGAVPLVAGPRSLPALAAASRAYPPGTAPLPALTDPAYSVLGLAPLPGPVAAAAVAGVLVSGLLSVGAVAVLARRWTPHAVALVAPPALAPLPVVAGAPFLLALLWVLAVGSALVVWSALLRDGRTSPLPGLTGLLTLALGLGWALAEEHTVAAALMAAAVVASVAAALARTPVPALGGTAAATALTGAFALALPLALDAPAEYAALAPIALVAAVAAVVPRLRGALVPAAEVPACLWAVLALVVSLGAGARPELVALALALVGVIASATAVRPGRSGFAVVGGLLMFAALWTALAAWDVTVPEAYTAPPAFAALVIGWEWSRRAPAPPSSWAAYGGGLALLFLPTVVLVLTGDGMAWRVPAVLVLGVAVTVWGLAGRLRAPLALGGLVLVATSARAFGPPLWDLARLAPNWVPFAVVGLLLLAVGARYEASLARLRSLGRLVSGMR</sequence>